<dbReference type="RefSeq" id="WP_009318763.1">
    <property type="nucleotide sequence ID" value="NZ_AP028032.1"/>
</dbReference>
<evidence type="ECO:0000313" key="3">
    <source>
        <dbReference type="Proteomes" id="UP000262954"/>
    </source>
</evidence>
<dbReference type="SMART" id="SM00530">
    <property type="entry name" value="HTH_XRE"/>
    <property type="match status" value="1"/>
</dbReference>
<accession>A0A354M028</accession>
<dbReference type="InterPro" id="IPR010982">
    <property type="entry name" value="Lambda_DNA-bd_dom_sf"/>
</dbReference>
<dbReference type="GeneID" id="92928338"/>
<gene>
    <name evidence="2" type="ORF">DDY73_02580</name>
</gene>
<dbReference type="GO" id="GO:0003677">
    <property type="term" value="F:DNA binding"/>
    <property type="evidence" value="ECO:0007669"/>
    <property type="project" value="InterPro"/>
</dbReference>
<dbReference type="Gene3D" id="1.10.260.40">
    <property type="entry name" value="lambda repressor-like DNA-binding domains"/>
    <property type="match status" value="1"/>
</dbReference>
<dbReference type="Proteomes" id="UP000262954">
    <property type="component" value="Unassembled WGS sequence"/>
</dbReference>
<organism evidence="2 3">
    <name type="scientific">Coprobacter fastidiosus</name>
    <dbReference type="NCBI Taxonomy" id="1099853"/>
    <lineage>
        <taxon>Bacteria</taxon>
        <taxon>Pseudomonadati</taxon>
        <taxon>Bacteroidota</taxon>
        <taxon>Bacteroidia</taxon>
        <taxon>Bacteroidales</taxon>
        <taxon>Barnesiellaceae</taxon>
        <taxon>Coprobacter</taxon>
    </lineage>
</organism>
<proteinExistence type="predicted"/>
<sequence>MAVTKKIVYSGDKFREYLNRHKITYQEASLQLGIDKNTIGKAVRGGNLNLNVLLTICNFYGLDISEFFKSETLSDKNSGGYPASVSLSDLSKTVPFVAEEVAGYIVKNGVTPEIEELILSKDKEISLLKEMNNLYKERLDLYQKKLFSI</sequence>
<comment type="caution">
    <text evidence="2">The sequence shown here is derived from an EMBL/GenBank/DDBJ whole genome shotgun (WGS) entry which is preliminary data.</text>
</comment>
<protein>
    <submittedName>
        <fullName evidence="2">XRE family transcriptional regulator</fullName>
    </submittedName>
</protein>
<reference evidence="2 3" key="1">
    <citation type="journal article" date="2018" name="Nat. Biotechnol.">
        <title>A standardized bacterial taxonomy based on genome phylogeny substantially revises the tree of life.</title>
        <authorList>
            <person name="Parks D.H."/>
            <person name="Chuvochina M."/>
            <person name="Waite D.W."/>
            <person name="Rinke C."/>
            <person name="Skarshewski A."/>
            <person name="Chaumeil P.A."/>
            <person name="Hugenholtz P."/>
        </authorList>
    </citation>
    <scope>NUCLEOTIDE SEQUENCE [LARGE SCALE GENOMIC DNA]</scope>
    <source>
        <strain evidence="2">UBA11482</strain>
    </source>
</reference>
<dbReference type="EMBL" id="DNWC01000037">
    <property type="protein sequence ID" value="HBJ07867.1"/>
    <property type="molecule type" value="Genomic_DNA"/>
</dbReference>
<dbReference type="AlphaFoldDB" id="A0A354M028"/>
<feature type="domain" description="HTH cro/C1-type" evidence="1">
    <location>
        <begin position="14"/>
        <end position="67"/>
    </location>
</feature>
<name>A0A354M028_9BACT</name>
<evidence type="ECO:0000313" key="2">
    <source>
        <dbReference type="EMBL" id="HBJ07867.1"/>
    </source>
</evidence>
<dbReference type="SUPFAM" id="SSF47413">
    <property type="entry name" value="lambda repressor-like DNA-binding domains"/>
    <property type="match status" value="1"/>
</dbReference>
<dbReference type="InterPro" id="IPR001387">
    <property type="entry name" value="Cro/C1-type_HTH"/>
</dbReference>
<dbReference type="PROSITE" id="PS50943">
    <property type="entry name" value="HTH_CROC1"/>
    <property type="match status" value="1"/>
</dbReference>
<dbReference type="Pfam" id="PF01381">
    <property type="entry name" value="HTH_3"/>
    <property type="match status" value="1"/>
</dbReference>
<evidence type="ECO:0000259" key="1">
    <source>
        <dbReference type="PROSITE" id="PS50943"/>
    </source>
</evidence>